<gene>
    <name evidence="7" type="ORF">KG104_02610</name>
</gene>
<protein>
    <submittedName>
        <fullName evidence="7">C40 family peptidase</fullName>
    </submittedName>
</protein>
<keyword evidence="4" id="KW-0788">Thiol protease</keyword>
<dbReference type="Gene3D" id="3.90.1720.10">
    <property type="entry name" value="endopeptidase domain like (from Nostoc punctiforme)"/>
    <property type="match status" value="1"/>
</dbReference>
<evidence type="ECO:0000256" key="5">
    <source>
        <dbReference type="SAM" id="MobiDB-lite"/>
    </source>
</evidence>
<name>A0A975S6H7_9MICC</name>
<reference evidence="7" key="1">
    <citation type="submission" date="2021-06" db="EMBL/GenBank/DDBJ databases">
        <title>Novel species in genus Arthrobacter.</title>
        <authorList>
            <person name="Zhang G."/>
        </authorList>
    </citation>
    <scope>NUCLEOTIDE SEQUENCE</scope>
    <source>
        <strain evidence="7">Zg-ZUI122</strain>
    </source>
</reference>
<dbReference type="Proteomes" id="UP000680588">
    <property type="component" value="Chromosome"/>
</dbReference>
<dbReference type="SUPFAM" id="SSF54001">
    <property type="entry name" value="Cysteine proteinases"/>
    <property type="match status" value="1"/>
</dbReference>
<feature type="domain" description="NlpC/P60" evidence="6">
    <location>
        <begin position="151"/>
        <end position="281"/>
    </location>
</feature>
<dbReference type="EMBL" id="CP076456">
    <property type="protein sequence ID" value="QWQ36722.1"/>
    <property type="molecule type" value="Genomic_DNA"/>
</dbReference>
<evidence type="ECO:0000256" key="4">
    <source>
        <dbReference type="ARBA" id="ARBA00022807"/>
    </source>
</evidence>
<sequence length="281" mass="27623">MTSTTERARHRAPVERTAPLSALAQAVSANAGTMGRQAAVVVAASGLVLASGVAANATGSDVARDVQTSTLDLTAAAQLTVPSTASVNFDRPAVAGVITAPEAVQPEIAVQSQTALQTPAVQSEAGQSEAGQPAAEQSQAAAPLQDATPAGYGAQPAVSASPAPVQDSAPAASGTASIIAAAAYAQLGVSQDCTMLVTNSLAAAGISFHDWPAGYLSLGSTVSASQAVPGDLIYYADGGMGMAHIAVYVGNGQAIHGGFNGNSTVVAPAELGSGGVYIRVR</sequence>
<keyword evidence="3" id="KW-0378">Hydrolase</keyword>
<accession>A0A975S6H7</accession>
<organism evidence="7 8">
    <name type="scientific">Arthrobacter sunyaminii</name>
    <dbReference type="NCBI Taxonomy" id="2816859"/>
    <lineage>
        <taxon>Bacteria</taxon>
        <taxon>Bacillati</taxon>
        <taxon>Actinomycetota</taxon>
        <taxon>Actinomycetes</taxon>
        <taxon>Micrococcales</taxon>
        <taxon>Micrococcaceae</taxon>
        <taxon>Arthrobacter</taxon>
    </lineage>
</organism>
<keyword evidence="8" id="KW-1185">Reference proteome</keyword>
<dbReference type="InterPro" id="IPR000064">
    <property type="entry name" value="NLP_P60_dom"/>
</dbReference>
<feature type="compositionally biased region" description="Low complexity" evidence="5">
    <location>
        <begin position="154"/>
        <end position="167"/>
    </location>
</feature>
<dbReference type="PROSITE" id="PS51935">
    <property type="entry name" value="NLPC_P60"/>
    <property type="match status" value="1"/>
</dbReference>
<evidence type="ECO:0000256" key="1">
    <source>
        <dbReference type="ARBA" id="ARBA00007074"/>
    </source>
</evidence>
<feature type="region of interest" description="Disordered" evidence="5">
    <location>
        <begin position="115"/>
        <end position="167"/>
    </location>
</feature>
<dbReference type="GO" id="GO:0008234">
    <property type="term" value="F:cysteine-type peptidase activity"/>
    <property type="evidence" value="ECO:0007669"/>
    <property type="project" value="UniProtKB-KW"/>
</dbReference>
<dbReference type="KEGG" id="asun:KG104_02610"/>
<proteinExistence type="inferred from homology"/>
<dbReference type="PANTHER" id="PTHR47359">
    <property type="entry name" value="PEPTIDOGLYCAN DL-ENDOPEPTIDASE CWLO"/>
    <property type="match status" value="1"/>
</dbReference>
<evidence type="ECO:0000259" key="6">
    <source>
        <dbReference type="PROSITE" id="PS51935"/>
    </source>
</evidence>
<feature type="compositionally biased region" description="Low complexity" evidence="5">
    <location>
        <begin position="125"/>
        <end position="143"/>
    </location>
</feature>
<dbReference type="AlphaFoldDB" id="A0A975S6H7"/>
<dbReference type="InterPro" id="IPR051794">
    <property type="entry name" value="PG_Endopeptidase_C40"/>
</dbReference>
<comment type="similarity">
    <text evidence="1">Belongs to the peptidase C40 family.</text>
</comment>
<evidence type="ECO:0000256" key="3">
    <source>
        <dbReference type="ARBA" id="ARBA00022801"/>
    </source>
</evidence>
<keyword evidence="2" id="KW-0645">Protease</keyword>
<evidence type="ECO:0000313" key="8">
    <source>
        <dbReference type="Proteomes" id="UP000680588"/>
    </source>
</evidence>
<evidence type="ECO:0000256" key="2">
    <source>
        <dbReference type="ARBA" id="ARBA00022670"/>
    </source>
</evidence>
<dbReference type="GO" id="GO:0006508">
    <property type="term" value="P:proteolysis"/>
    <property type="evidence" value="ECO:0007669"/>
    <property type="project" value="UniProtKB-KW"/>
</dbReference>
<dbReference type="RefSeq" id="WP_207348516.1">
    <property type="nucleotide sequence ID" value="NZ_CP076456.1"/>
</dbReference>
<dbReference type="Pfam" id="PF00877">
    <property type="entry name" value="NLPC_P60"/>
    <property type="match status" value="1"/>
</dbReference>
<dbReference type="InterPro" id="IPR038765">
    <property type="entry name" value="Papain-like_cys_pep_sf"/>
</dbReference>
<dbReference type="PANTHER" id="PTHR47359:SF3">
    <property type="entry name" value="NLP_P60 DOMAIN-CONTAINING PROTEIN-RELATED"/>
    <property type="match status" value="1"/>
</dbReference>
<evidence type="ECO:0000313" key="7">
    <source>
        <dbReference type="EMBL" id="QWQ36722.1"/>
    </source>
</evidence>